<comment type="caution">
    <text evidence="2">The sequence shown here is derived from an EMBL/GenBank/DDBJ whole genome shotgun (WGS) entry which is preliminary data.</text>
</comment>
<dbReference type="InterPro" id="IPR055308">
    <property type="entry name" value="TEX47-like"/>
</dbReference>
<sequence>MVEYAATQLKNISLSDGVKDSVTASPNREDGAGAISDGGTAVVQASSSVPRIRRVTFRRRRRRPRVFDWPKRNLFEATCLTDEVRGSMKYLVHRLVYISKIRGTNVDRTAVGNHYEQLTKKLAADYPGSEPITGLMLIYLKHIVHVVETSSDLILRLIQDLRIMELDEESYLHINTRLYQQWQFRTLDIVEHGIEAYDTNESFENLVVEVLTQLLKLGVFLYKQPKLNLKNAMDSLHDKVPELLPQQSVVHYLLEESDTSMITPQEYIEIYEKPFDTSLESDMVWPIPTRLFPYN</sequence>
<accession>A0AAE0YBK3</accession>
<evidence type="ECO:0000256" key="1">
    <source>
        <dbReference type="SAM" id="MobiDB-lite"/>
    </source>
</evidence>
<keyword evidence="3" id="KW-1185">Reference proteome</keyword>
<feature type="region of interest" description="Disordered" evidence="1">
    <location>
        <begin position="18"/>
        <end position="41"/>
    </location>
</feature>
<proteinExistence type="predicted"/>
<gene>
    <name evidence="2" type="ORF">RRG08_005289</name>
</gene>
<dbReference type="PANTHER" id="PTHR34035">
    <property type="entry name" value="TESTIS-EXPRESSED PROTEIN 47"/>
    <property type="match status" value="1"/>
</dbReference>
<dbReference type="PANTHER" id="PTHR34035:SF1">
    <property type="entry name" value="TESTIS-EXPRESSED PROTEIN 47"/>
    <property type="match status" value="1"/>
</dbReference>
<organism evidence="2 3">
    <name type="scientific">Elysia crispata</name>
    <name type="common">lettuce slug</name>
    <dbReference type="NCBI Taxonomy" id="231223"/>
    <lineage>
        <taxon>Eukaryota</taxon>
        <taxon>Metazoa</taxon>
        <taxon>Spiralia</taxon>
        <taxon>Lophotrochozoa</taxon>
        <taxon>Mollusca</taxon>
        <taxon>Gastropoda</taxon>
        <taxon>Heterobranchia</taxon>
        <taxon>Euthyneura</taxon>
        <taxon>Panpulmonata</taxon>
        <taxon>Sacoglossa</taxon>
        <taxon>Placobranchoidea</taxon>
        <taxon>Plakobranchidae</taxon>
        <taxon>Elysia</taxon>
    </lineage>
</organism>
<dbReference type="Proteomes" id="UP001283361">
    <property type="component" value="Unassembled WGS sequence"/>
</dbReference>
<dbReference type="EMBL" id="JAWDGP010006494">
    <property type="protein sequence ID" value="KAK3740017.1"/>
    <property type="molecule type" value="Genomic_DNA"/>
</dbReference>
<dbReference type="Pfam" id="PF24787">
    <property type="entry name" value="TEX47"/>
    <property type="match status" value="1"/>
</dbReference>
<protein>
    <recommendedName>
        <fullName evidence="4">BLUF domain-containing protein</fullName>
    </recommendedName>
</protein>
<evidence type="ECO:0000313" key="2">
    <source>
        <dbReference type="EMBL" id="KAK3740017.1"/>
    </source>
</evidence>
<evidence type="ECO:0000313" key="3">
    <source>
        <dbReference type="Proteomes" id="UP001283361"/>
    </source>
</evidence>
<name>A0AAE0YBK3_9GAST</name>
<dbReference type="AlphaFoldDB" id="A0AAE0YBK3"/>
<evidence type="ECO:0008006" key="4">
    <source>
        <dbReference type="Google" id="ProtNLM"/>
    </source>
</evidence>
<reference evidence="2" key="1">
    <citation type="journal article" date="2023" name="G3 (Bethesda)">
        <title>A reference genome for the long-term kleptoplast-retaining sea slug Elysia crispata morphotype clarki.</title>
        <authorList>
            <person name="Eastman K.E."/>
            <person name="Pendleton A.L."/>
            <person name="Shaikh M.A."/>
            <person name="Suttiyut T."/>
            <person name="Ogas R."/>
            <person name="Tomko P."/>
            <person name="Gavelis G."/>
            <person name="Widhalm J.R."/>
            <person name="Wisecaver J.H."/>
        </authorList>
    </citation>
    <scope>NUCLEOTIDE SEQUENCE</scope>
    <source>
        <strain evidence="2">ECLA1</strain>
    </source>
</reference>